<sequence>MHKGPASSKRIQSIRINELWSVSVLRSRLVLSCLTIPASRSSRLSRHDWNIRAVKRPHVDNTTATTTNEEDKDEDSGVTNGTRPADAAPFLDAANADGLTTCSRLPVSHEGKAPQPDRGFWGGHLLVVAAPRPEKFACRSTERT</sequence>
<evidence type="ECO:0000313" key="2">
    <source>
        <dbReference type="EMBL" id="ATY61409.1"/>
    </source>
</evidence>
<dbReference type="AlphaFoldDB" id="A0A2H4SE76"/>
<gene>
    <name evidence="2" type="ORF">A9K55_008727</name>
</gene>
<feature type="region of interest" description="Disordered" evidence="1">
    <location>
        <begin position="55"/>
        <end position="88"/>
    </location>
</feature>
<dbReference type="EMBL" id="CP023324">
    <property type="protein sequence ID" value="ATY61409.1"/>
    <property type="molecule type" value="Genomic_DNA"/>
</dbReference>
<evidence type="ECO:0000256" key="1">
    <source>
        <dbReference type="SAM" id="MobiDB-lite"/>
    </source>
</evidence>
<dbReference type="VEuPathDB" id="FungiDB:A9K55_008727"/>
<organism evidence="2 3">
    <name type="scientific">Cordyceps militaris</name>
    <name type="common">Caterpillar fungus</name>
    <name type="synonym">Clavaria militaris</name>
    <dbReference type="NCBI Taxonomy" id="73501"/>
    <lineage>
        <taxon>Eukaryota</taxon>
        <taxon>Fungi</taxon>
        <taxon>Dikarya</taxon>
        <taxon>Ascomycota</taxon>
        <taxon>Pezizomycotina</taxon>
        <taxon>Sordariomycetes</taxon>
        <taxon>Hypocreomycetidae</taxon>
        <taxon>Hypocreales</taxon>
        <taxon>Cordycipitaceae</taxon>
        <taxon>Cordyceps</taxon>
    </lineage>
</organism>
<dbReference type="VEuPathDB" id="FungiDB:CCM_06436"/>
<reference evidence="2 3" key="1">
    <citation type="journal article" date="2017" name="BMC Genomics">
        <title>Chromosome level assembly and secondary metabolite potential of the parasitic fungus Cordyceps militaris.</title>
        <authorList>
            <person name="Kramer G.J."/>
            <person name="Nodwell J.R."/>
        </authorList>
    </citation>
    <scope>NUCLEOTIDE SEQUENCE [LARGE SCALE GENOMIC DNA]</scope>
    <source>
        <strain evidence="2 3">ATCC 34164</strain>
    </source>
</reference>
<dbReference type="Proteomes" id="UP000323067">
    <property type="component" value="Chromosome vii"/>
</dbReference>
<evidence type="ECO:0000313" key="3">
    <source>
        <dbReference type="Proteomes" id="UP000323067"/>
    </source>
</evidence>
<name>A0A2H4SE76_CORMI</name>
<accession>A0A2H4SE76</accession>
<protein>
    <submittedName>
        <fullName evidence="2">Uncharacterized protein</fullName>
    </submittedName>
</protein>
<proteinExistence type="predicted"/>